<feature type="transmembrane region" description="Helical" evidence="1">
    <location>
        <begin position="204"/>
        <end position="225"/>
    </location>
</feature>
<protein>
    <recommendedName>
        <fullName evidence="4">ABC-2 family transporter</fullName>
    </recommendedName>
</protein>
<gene>
    <name evidence="2" type="ORF">EV212_10228</name>
</gene>
<name>A0A4R2LP85_9FIRM</name>
<dbReference type="Proteomes" id="UP000295711">
    <property type="component" value="Unassembled WGS sequence"/>
</dbReference>
<reference evidence="2 3" key="1">
    <citation type="submission" date="2019-03" db="EMBL/GenBank/DDBJ databases">
        <title>Genomic Encyclopedia of Type Strains, Phase IV (KMG-IV): sequencing the most valuable type-strain genomes for metagenomic binning, comparative biology and taxonomic classification.</title>
        <authorList>
            <person name="Goeker M."/>
        </authorList>
    </citation>
    <scope>NUCLEOTIDE SEQUENCE [LARGE SCALE GENOMIC DNA]</scope>
    <source>
        <strain evidence="2 3">DSM 28559</strain>
    </source>
</reference>
<keyword evidence="1" id="KW-0472">Membrane</keyword>
<evidence type="ECO:0000313" key="3">
    <source>
        <dbReference type="Proteomes" id="UP000295711"/>
    </source>
</evidence>
<keyword evidence="3" id="KW-1185">Reference proteome</keyword>
<accession>A0A4R2LP85</accession>
<evidence type="ECO:0000256" key="1">
    <source>
        <dbReference type="SAM" id="Phobius"/>
    </source>
</evidence>
<comment type="caution">
    <text evidence="2">The sequence shown here is derived from an EMBL/GenBank/DDBJ whole genome shotgun (WGS) entry which is preliminary data.</text>
</comment>
<dbReference type="EMBL" id="SLXA01000002">
    <property type="protein sequence ID" value="TCO85714.1"/>
    <property type="molecule type" value="Genomic_DNA"/>
</dbReference>
<feature type="transmembrane region" description="Helical" evidence="1">
    <location>
        <begin position="118"/>
        <end position="147"/>
    </location>
</feature>
<feature type="transmembrane region" description="Helical" evidence="1">
    <location>
        <begin position="64"/>
        <end position="86"/>
    </location>
</feature>
<dbReference type="RefSeq" id="WP_132088369.1">
    <property type="nucleotide sequence ID" value="NZ_JANKAQ010000001.1"/>
</dbReference>
<evidence type="ECO:0000313" key="2">
    <source>
        <dbReference type="EMBL" id="TCO85714.1"/>
    </source>
</evidence>
<dbReference type="OrthoDB" id="2067652at2"/>
<dbReference type="AlphaFoldDB" id="A0A4R2LP85"/>
<organism evidence="2 3">
    <name type="scientific">Frisingicoccus caecimuris</name>
    <dbReference type="NCBI Taxonomy" id="1796636"/>
    <lineage>
        <taxon>Bacteria</taxon>
        <taxon>Bacillati</taxon>
        <taxon>Bacillota</taxon>
        <taxon>Clostridia</taxon>
        <taxon>Lachnospirales</taxon>
        <taxon>Lachnospiraceae</taxon>
        <taxon>Frisingicoccus</taxon>
    </lineage>
</organism>
<proteinExistence type="predicted"/>
<keyword evidence="1" id="KW-0812">Transmembrane</keyword>
<feature type="transmembrane region" description="Helical" evidence="1">
    <location>
        <begin position="20"/>
        <end position="44"/>
    </location>
</feature>
<feature type="transmembrane region" description="Helical" evidence="1">
    <location>
        <begin position="245"/>
        <end position="265"/>
    </location>
</feature>
<feature type="transmembrane region" description="Helical" evidence="1">
    <location>
        <begin position="167"/>
        <end position="197"/>
    </location>
</feature>
<keyword evidence="1" id="KW-1133">Transmembrane helix</keyword>
<sequence>MKNIYKLELVRGCESWGVKISLLFGCGISVAQWMFNVLPVAFYQNTYMVSDYSMKYPFNVFNNWIGAQTYTFSYLYFFLIPLFVALPHAGSFFQDIDYHMIEELCIREERKHYYRSKYVAAFISGGMVAIIPLMFNFILTAAVLPFVKPQAADYTTLIGMRSTLGDFYFVHPMLYVCIFLMIIFVFGGILATVAFIATYYTDHMFIVLITPFVLSVFLNSLFSMLGLTDWQMVFFLNPGYSGNRILPIMLEGLIIMAGTFWIFVVKGSKDDIC</sequence>
<evidence type="ECO:0008006" key="4">
    <source>
        <dbReference type="Google" id="ProtNLM"/>
    </source>
</evidence>